<evidence type="ECO:0000256" key="1">
    <source>
        <dbReference type="SAM" id="MobiDB-lite"/>
    </source>
</evidence>
<proteinExistence type="predicted"/>
<dbReference type="EMBL" id="JAHHIF010000041">
    <property type="protein sequence ID" value="MBW4547448.1"/>
    <property type="molecule type" value="Genomic_DNA"/>
</dbReference>
<dbReference type="InterPro" id="IPR013321">
    <property type="entry name" value="Arc_rbn_hlx_hlx"/>
</dbReference>
<sequence length="62" mass="6937">MAEINGYIPKELKRKFKTVCAAADRSMSDVLIELIEGWIEEQEAQNNPPAKKGKGIEDDSDD</sequence>
<reference evidence="2" key="1">
    <citation type="submission" date="2021-05" db="EMBL/GenBank/DDBJ databases">
        <authorList>
            <person name="Pietrasiak N."/>
            <person name="Ward R."/>
            <person name="Stajich J.E."/>
            <person name="Kurbessoian T."/>
        </authorList>
    </citation>
    <scope>NUCLEOTIDE SEQUENCE</scope>
    <source>
        <strain evidence="2">CPER-KK1</strain>
    </source>
</reference>
<feature type="region of interest" description="Disordered" evidence="1">
    <location>
        <begin position="41"/>
        <end position="62"/>
    </location>
</feature>
<name>A0A951PRK7_9CYAN</name>
<protein>
    <submittedName>
        <fullName evidence="2">ParG</fullName>
    </submittedName>
</protein>
<evidence type="ECO:0000313" key="2">
    <source>
        <dbReference type="EMBL" id="MBW4547448.1"/>
    </source>
</evidence>
<evidence type="ECO:0000313" key="3">
    <source>
        <dbReference type="Proteomes" id="UP000753908"/>
    </source>
</evidence>
<dbReference type="SUPFAM" id="SSF47598">
    <property type="entry name" value="Ribbon-helix-helix"/>
    <property type="match status" value="1"/>
</dbReference>
<dbReference type="GO" id="GO:0006355">
    <property type="term" value="P:regulation of DNA-templated transcription"/>
    <property type="evidence" value="ECO:0007669"/>
    <property type="project" value="InterPro"/>
</dbReference>
<dbReference type="Proteomes" id="UP000753908">
    <property type="component" value="Unassembled WGS sequence"/>
</dbReference>
<organism evidence="2 3">
    <name type="scientific">Symplocastrum torsivum CPER-KK1</name>
    <dbReference type="NCBI Taxonomy" id="450513"/>
    <lineage>
        <taxon>Bacteria</taxon>
        <taxon>Bacillati</taxon>
        <taxon>Cyanobacteriota</taxon>
        <taxon>Cyanophyceae</taxon>
        <taxon>Oscillatoriophycideae</taxon>
        <taxon>Oscillatoriales</taxon>
        <taxon>Microcoleaceae</taxon>
        <taxon>Symplocastrum</taxon>
    </lineage>
</organism>
<dbReference type="Gene3D" id="1.10.1220.10">
    <property type="entry name" value="Met repressor-like"/>
    <property type="match status" value="1"/>
</dbReference>
<reference evidence="2" key="2">
    <citation type="journal article" date="2022" name="Microbiol. Resour. Announc.">
        <title>Metagenome Sequencing to Explore Phylogenomics of Terrestrial Cyanobacteria.</title>
        <authorList>
            <person name="Ward R.D."/>
            <person name="Stajich J.E."/>
            <person name="Johansen J.R."/>
            <person name="Huntemann M."/>
            <person name="Clum A."/>
            <person name="Foster B."/>
            <person name="Foster B."/>
            <person name="Roux S."/>
            <person name="Palaniappan K."/>
            <person name="Varghese N."/>
            <person name="Mukherjee S."/>
            <person name="Reddy T.B.K."/>
            <person name="Daum C."/>
            <person name="Copeland A."/>
            <person name="Chen I.A."/>
            <person name="Ivanova N.N."/>
            <person name="Kyrpides N.C."/>
            <person name="Shapiro N."/>
            <person name="Eloe-Fadrosh E.A."/>
            <person name="Pietrasiak N."/>
        </authorList>
    </citation>
    <scope>NUCLEOTIDE SEQUENCE</scope>
    <source>
        <strain evidence="2">CPER-KK1</strain>
    </source>
</reference>
<gene>
    <name evidence="2" type="ORF">KME25_23855</name>
</gene>
<comment type="caution">
    <text evidence="2">The sequence shown here is derived from an EMBL/GenBank/DDBJ whole genome shotgun (WGS) entry which is preliminary data.</text>
</comment>
<accession>A0A951PRK7</accession>
<dbReference type="InterPro" id="IPR010985">
    <property type="entry name" value="Ribbon_hlx_hlx"/>
</dbReference>
<dbReference type="AlphaFoldDB" id="A0A951PRK7"/>